<keyword evidence="6" id="KW-0862">Zinc</keyword>
<dbReference type="InterPro" id="IPR011249">
    <property type="entry name" value="Metalloenz_LuxS/M16"/>
</dbReference>
<comment type="caution">
    <text evidence="12">The sequence shown here is derived from an EMBL/GenBank/DDBJ whole genome shotgun (WGS) entry which is preliminary data.</text>
</comment>
<feature type="signal peptide" evidence="9">
    <location>
        <begin position="1"/>
        <end position="20"/>
    </location>
</feature>
<evidence type="ECO:0000259" key="11">
    <source>
        <dbReference type="Pfam" id="PF05193"/>
    </source>
</evidence>
<dbReference type="SUPFAM" id="SSF63411">
    <property type="entry name" value="LuxS/MPP-like metallohydrolase"/>
    <property type="match status" value="4"/>
</dbReference>
<feature type="domain" description="Peptidase M16 N-terminal" evidence="10">
    <location>
        <begin position="157"/>
        <end position="251"/>
    </location>
</feature>
<evidence type="ECO:0000256" key="6">
    <source>
        <dbReference type="ARBA" id="ARBA00022833"/>
    </source>
</evidence>
<dbReference type="Gene3D" id="3.30.830.10">
    <property type="entry name" value="Metalloenzyme, LuxS/M16 peptidase-like"/>
    <property type="match status" value="4"/>
</dbReference>
<comment type="similarity">
    <text evidence="2 8">Belongs to the peptidase M16 family.</text>
</comment>
<feature type="domain" description="Peptidase M16 N-terminal" evidence="10">
    <location>
        <begin position="62"/>
        <end position="108"/>
    </location>
</feature>
<keyword evidence="4" id="KW-0479">Metal-binding</keyword>
<dbReference type="InterPro" id="IPR007863">
    <property type="entry name" value="Peptidase_M16_C"/>
</dbReference>
<organism evidence="12 13">
    <name type="scientific">Arcticibacter tournemirensis</name>
    <dbReference type="NCBI Taxonomy" id="699437"/>
    <lineage>
        <taxon>Bacteria</taxon>
        <taxon>Pseudomonadati</taxon>
        <taxon>Bacteroidota</taxon>
        <taxon>Sphingobacteriia</taxon>
        <taxon>Sphingobacteriales</taxon>
        <taxon>Sphingobacteriaceae</taxon>
        <taxon>Arcticibacter</taxon>
    </lineage>
</organism>
<dbReference type="InterPro" id="IPR001431">
    <property type="entry name" value="Pept_M16_Zn_BS"/>
</dbReference>
<dbReference type="PANTHER" id="PTHR43690:SF17">
    <property type="entry name" value="PROTEIN YHJJ"/>
    <property type="match status" value="1"/>
</dbReference>
<feature type="domain" description="Peptidase M16 C-terminal" evidence="11">
    <location>
        <begin position="767"/>
        <end position="869"/>
    </location>
</feature>
<comment type="cofactor">
    <cofactor evidence="1">
        <name>Zn(2+)</name>
        <dbReference type="ChEBI" id="CHEBI:29105"/>
    </cofactor>
</comment>
<reference evidence="12 13" key="1">
    <citation type="submission" date="2018-12" db="EMBL/GenBank/DDBJ databases">
        <title>The Draft Genome Sequence of the Soil Bacterium Pedobacter tournemirensis R1.</title>
        <authorList>
            <person name="He J."/>
        </authorList>
    </citation>
    <scope>NUCLEOTIDE SEQUENCE [LARGE SCALE GENOMIC DNA]</scope>
    <source>
        <strain evidence="12 13">R1</strain>
    </source>
</reference>
<dbReference type="Pfam" id="PF00675">
    <property type="entry name" value="Peptidase_M16"/>
    <property type="match status" value="2"/>
</dbReference>
<name>A0A4Q0M315_9SPHI</name>
<evidence type="ECO:0000256" key="7">
    <source>
        <dbReference type="ARBA" id="ARBA00023049"/>
    </source>
</evidence>
<evidence type="ECO:0000313" key="12">
    <source>
        <dbReference type="EMBL" id="RXF67287.1"/>
    </source>
</evidence>
<evidence type="ECO:0000256" key="1">
    <source>
        <dbReference type="ARBA" id="ARBA00001947"/>
    </source>
</evidence>
<dbReference type="PANTHER" id="PTHR43690">
    <property type="entry name" value="NARDILYSIN"/>
    <property type="match status" value="1"/>
</dbReference>
<dbReference type="PROSITE" id="PS00143">
    <property type="entry name" value="INSULINASE"/>
    <property type="match status" value="1"/>
</dbReference>
<protein>
    <submittedName>
        <fullName evidence="12">Insulinase family protein</fullName>
    </submittedName>
</protein>
<evidence type="ECO:0000256" key="9">
    <source>
        <dbReference type="SAM" id="SignalP"/>
    </source>
</evidence>
<evidence type="ECO:0000256" key="2">
    <source>
        <dbReference type="ARBA" id="ARBA00007261"/>
    </source>
</evidence>
<keyword evidence="9" id="KW-0732">Signal</keyword>
<evidence type="ECO:0000256" key="5">
    <source>
        <dbReference type="ARBA" id="ARBA00022801"/>
    </source>
</evidence>
<dbReference type="AlphaFoldDB" id="A0A4Q0M315"/>
<dbReference type="Proteomes" id="UP000290848">
    <property type="component" value="Unassembled WGS sequence"/>
</dbReference>
<dbReference type="InterPro" id="IPR050626">
    <property type="entry name" value="Peptidase_M16"/>
</dbReference>
<dbReference type="Pfam" id="PF05193">
    <property type="entry name" value="Peptidase_M16_C"/>
    <property type="match status" value="2"/>
</dbReference>
<evidence type="ECO:0000256" key="4">
    <source>
        <dbReference type="ARBA" id="ARBA00022723"/>
    </source>
</evidence>
<dbReference type="GO" id="GO:0046872">
    <property type="term" value="F:metal ion binding"/>
    <property type="evidence" value="ECO:0007669"/>
    <property type="project" value="UniProtKB-KW"/>
</dbReference>
<dbReference type="GO" id="GO:0006508">
    <property type="term" value="P:proteolysis"/>
    <property type="evidence" value="ECO:0007669"/>
    <property type="project" value="UniProtKB-KW"/>
</dbReference>
<keyword evidence="3" id="KW-0645">Protease</keyword>
<gene>
    <name evidence="12" type="ORF">EKH83_20185</name>
</gene>
<sequence>MSKFKLIIVFILGAAGISNAQVASKNYLWKEATSAGYTYKYVSNDPTNSRFYTLKNGLTVILSPTNKQPRIQTYIAVKAGSKTDPADHTGLAHYLEHMMFKGTDKYGSLDWNKEKPLLDKIDSLYEQYNSTKDETRRKDIYKEIDKVSGDAAKFAIANEYDKMLSSMGAQGTNAFTSFEQTVYTEDIPTSAIDKFLTVQAERFRYPAFRIFHTELEAVYEEKNRGLDNDSRKVFEAMFAALFPNNNYGKQTTIGTIEHLKNPSLKAIRDYYNTYYVPNNMGVIMSGDFNPDEMVKKIDQSFAYMQSKTVPPYTFGPEKPITTPIAKEVFGPTPESIMIGYRFPGASTEDAQLLNLVGEILTNGKAGLFDLNLTKKQKMLSAGAFSYVLKDYSTLILQGNPIKGQSLDQVKMLMLAEIEKLKKGEFDSDLIISIVNNLKKNVLEENQNYSSRAGNLMDAFTTGIDWSTRVATADKLSKITKKQIVDFANKYLAENYVIVYKRQGEDKNILKVEKPPITAVEVNRESQSPFLQTVAAIPSNAIVPVWTDFSKDIERSKSGAFDVLSVQNKENSIFKLYYRYDMGSWNNKLLPIAAEYLQYLGTDKQSSEDISKEFYKLAASFRINTSNDQTTVSITGLQENFDKTVSLYENLIANCKPDTAALNGLKQRLKKSRENAKLNKAAIMQGLVNYAQYGANNPFNNVLSDAELDALTADQLIAVLRNIGKYEHTILYYGPKTGQQIASTLKPLHKSPATFMEIPAQQSFKKVDQDKNQVLFADYDMVQAEIQWVRNATTYNASVTPTIELFNNYFGGGMSTIVFQTIRESKALAYSTYAFYNTPQKKDDRYTMIAYVGTQADKLNEAIGGMNELLTSMPESEKVFTVAKDNIRKSLETERITDDAILFSYLNAQRKGLDYDIRKNVYESANTLGFGDIRSFFDAELKNKPYTYCIVASEKRVKEDDLKKYGELTKLNLQQIFGY</sequence>
<evidence type="ECO:0000256" key="8">
    <source>
        <dbReference type="RuleBase" id="RU004447"/>
    </source>
</evidence>
<accession>A0A4Q0M315</accession>
<feature type="domain" description="Peptidase M16 C-terminal" evidence="11">
    <location>
        <begin position="264"/>
        <end position="435"/>
    </location>
</feature>
<evidence type="ECO:0000259" key="10">
    <source>
        <dbReference type="Pfam" id="PF00675"/>
    </source>
</evidence>
<keyword evidence="5" id="KW-0378">Hydrolase</keyword>
<dbReference type="GO" id="GO:0004222">
    <property type="term" value="F:metalloendopeptidase activity"/>
    <property type="evidence" value="ECO:0007669"/>
    <property type="project" value="InterPro"/>
</dbReference>
<evidence type="ECO:0000256" key="3">
    <source>
        <dbReference type="ARBA" id="ARBA00022670"/>
    </source>
</evidence>
<keyword evidence="7" id="KW-0482">Metalloprotease</keyword>
<dbReference type="InterPro" id="IPR011765">
    <property type="entry name" value="Pept_M16_N"/>
</dbReference>
<feature type="chain" id="PRO_5020948546" evidence="9">
    <location>
        <begin position="21"/>
        <end position="978"/>
    </location>
</feature>
<evidence type="ECO:0000313" key="13">
    <source>
        <dbReference type="Proteomes" id="UP000290848"/>
    </source>
</evidence>
<dbReference type="EMBL" id="RXOC01000019">
    <property type="protein sequence ID" value="RXF67287.1"/>
    <property type="molecule type" value="Genomic_DNA"/>
</dbReference>
<dbReference type="RefSeq" id="WP_128771277.1">
    <property type="nucleotide sequence ID" value="NZ_RXOC01000019.1"/>
</dbReference>
<proteinExistence type="inferred from homology"/>